<gene>
    <name evidence="2" type="ORF">H206_02693</name>
</gene>
<evidence type="ECO:0000256" key="1">
    <source>
        <dbReference type="SAM" id="Phobius"/>
    </source>
</evidence>
<dbReference type="AlphaFoldDB" id="A0A3S3QIJ2"/>
<keyword evidence="1" id="KW-0812">Transmembrane</keyword>
<dbReference type="EMBL" id="MTKO01000077">
    <property type="protein sequence ID" value="RWX45470.1"/>
    <property type="molecule type" value="Genomic_DNA"/>
</dbReference>
<evidence type="ECO:0000313" key="3">
    <source>
        <dbReference type="Proteomes" id="UP000287853"/>
    </source>
</evidence>
<evidence type="ECO:0000313" key="2">
    <source>
        <dbReference type="EMBL" id="RWX45470.1"/>
    </source>
</evidence>
<comment type="caution">
    <text evidence="2">The sequence shown here is derived from an EMBL/GenBank/DDBJ whole genome shotgun (WGS) entry which is preliminary data.</text>
</comment>
<sequence>MNNEYIPHSIALLSLIISFANLYRTRKFNQVQTQLYELQIKLSELQIEEKYKVDFNINPISEGKNKKLRIYNKGPGDAYNVNMEITEGKERIRTGSVEEIFPKPKMSTHQSYDLPINTGVGIGRKQVAVKITWKDQGDNEFKVLLYAHI</sequence>
<keyword evidence="1" id="KW-1133">Transmembrane helix</keyword>
<keyword evidence="1" id="KW-0472">Membrane</keyword>
<protein>
    <submittedName>
        <fullName evidence="2">Uncharacterized protein</fullName>
    </submittedName>
</protein>
<accession>A0A3S3QIJ2</accession>
<reference evidence="2 3" key="1">
    <citation type="submission" date="2017-01" db="EMBL/GenBank/DDBJ databases">
        <title>The cable genome- insights into the physiology and evolution of filamentous bacteria capable of sulfide oxidation via long distance electron transfer.</title>
        <authorList>
            <person name="Schreiber L."/>
            <person name="Bjerg J.T."/>
            <person name="Boggild A."/>
            <person name="Van De Vossenberg J."/>
            <person name="Meysman F."/>
            <person name="Nielsen L.P."/>
            <person name="Schramm A."/>
            <person name="Kjeldsen K.U."/>
        </authorList>
    </citation>
    <scope>NUCLEOTIDE SEQUENCE [LARGE SCALE GENOMIC DNA]</scope>
    <source>
        <strain evidence="2">MCF</strain>
    </source>
</reference>
<keyword evidence="3" id="KW-1185">Reference proteome</keyword>
<dbReference type="Proteomes" id="UP000287853">
    <property type="component" value="Unassembled WGS sequence"/>
</dbReference>
<feature type="transmembrane region" description="Helical" evidence="1">
    <location>
        <begin position="6"/>
        <end position="23"/>
    </location>
</feature>
<organism evidence="2 3">
    <name type="scientific">Candidatus Electrothrix aarhusensis</name>
    <dbReference type="NCBI Taxonomy" id="1859131"/>
    <lineage>
        <taxon>Bacteria</taxon>
        <taxon>Pseudomonadati</taxon>
        <taxon>Thermodesulfobacteriota</taxon>
        <taxon>Desulfobulbia</taxon>
        <taxon>Desulfobulbales</taxon>
        <taxon>Desulfobulbaceae</taxon>
        <taxon>Candidatus Electrothrix</taxon>
    </lineage>
</organism>
<name>A0A3S3QIJ2_9BACT</name>
<proteinExistence type="predicted"/>